<keyword evidence="9" id="KW-1185">Reference proteome</keyword>
<dbReference type="HOGENOM" id="CLU_069532_0_0_11"/>
<dbReference type="SUPFAM" id="SSF46785">
    <property type="entry name" value="Winged helix' DNA-binding domain"/>
    <property type="match status" value="1"/>
</dbReference>
<gene>
    <name evidence="8" type="ORF">BN381_100035</name>
</gene>
<dbReference type="RefSeq" id="WP_012223301.1">
    <property type="nucleotide sequence ID" value="NZ_HG422565.1"/>
</dbReference>
<dbReference type="PANTHER" id="PTHR33238:SF10">
    <property type="entry name" value="IRON-DEPENDENT REPRESSOR IDER"/>
    <property type="match status" value="1"/>
</dbReference>
<evidence type="ECO:0000313" key="9">
    <source>
        <dbReference type="Proteomes" id="UP000018291"/>
    </source>
</evidence>
<dbReference type="InterPro" id="IPR001367">
    <property type="entry name" value="Fe_dep_repressor"/>
</dbReference>
<evidence type="ECO:0000256" key="3">
    <source>
        <dbReference type="ARBA" id="ARBA00011738"/>
    </source>
</evidence>
<dbReference type="InterPro" id="IPR036388">
    <property type="entry name" value="WH-like_DNA-bd_sf"/>
</dbReference>
<keyword evidence="6" id="KW-0804">Transcription</keyword>
<feature type="domain" description="HTH dtxR-type" evidence="7">
    <location>
        <begin position="19"/>
        <end position="74"/>
    </location>
</feature>
<comment type="subcellular location">
    <subcellularLocation>
        <location evidence="1">Cytoplasm</location>
    </subcellularLocation>
</comment>
<dbReference type="Gene3D" id="1.10.10.10">
    <property type="entry name" value="Winged helix-like DNA-binding domain superfamily/Winged helix DNA-binding domain"/>
    <property type="match status" value="1"/>
</dbReference>
<dbReference type="SUPFAM" id="SSF50037">
    <property type="entry name" value="C-terminal domain of transcriptional repressors"/>
    <property type="match status" value="1"/>
</dbReference>
<dbReference type="InterPro" id="IPR036390">
    <property type="entry name" value="WH_DNA-bd_sf"/>
</dbReference>
<evidence type="ECO:0000256" key="6">
    <source>
        <dbReference type="ARBA" id="ARBA00023163"/>
    </source>
</evidence>
<dbReference type="GO" id="GO:0046914">
    <property type="term" value="F:transition metal ion binding"/>
    <property type="evidence" value="ECO:0007669"/>
    <property type="project" value="InterPro"/>
</dbReference>
<dbReference type="Pfam" id="PF01325">
    <property type="entry name" value="Fe_dep_repress"/>
    <property type="match status" value="1"/>
</dbReference>
<reference evidence="8 9" key="1">
    <citation type="journal article" date="2013" name="ISME J.">
        <title>Metabolic model for the filamentous 'Candidatus Microthrix parvicella' based on genomic and metagenomic analyses.</title>
        <authorList>
            <person name="Jon McIlroy S."/>
            <person name="Kristiansen R."/>
            <person name="Albertsen M."/>
            <person name="Michael Karst S."/>
            <person name="Rossetti S."/>
            <person name="Lund Nielsen J."/>
            <person name="Tandoi V."/>
            <person name="James Seviour R."/>
            <person name="Nielsen P.H."/>
        </authorList>
    </citation>
    <scope>NUCLEOTIDE SEQUENCE [LARGE SCALE GENOMIC DNA]</scope>
    <source>
        <strain evidence="8 9">RN1</strain>
    </source>
</reference>
<proteinExistence type="inferred from homology"/>
<dbReference type="SMART" id="SM00529">
    <property type="entry name" value="HTH_DTXR"/>
    <property type="match status" value="1"/>
</dbReference>
<dbReference type="GO" id="GO:0003700">
    <property type="term" value="F:DNA-binding transcription factor activity"/>
    <property type="evidence" value="ECO:0007669"/>
    <property type="project" value="InterPro"/>
</dbReference>
<dbReference type="GO" id="GO:0046983">
    <property type="term" value="F:protein dimerization activity"/>
    <property type="evidence" value="ECO:0007669"/>
    <property type="project" value="InterPro"/>
</dbReference>
<name>R4YW68_9ACTN</name>
<keyword evidence="4" id="KW-0805">Transcription regulation</keyword>
<dbReference type="PROSITE" id="PS50944">
    <property type="entry name" value="HTH_DTXR"/>
    <property type="match status" value="1"/>
</dbReference>
<dbReference type="GO" id="GO:0005737">
    <property type="term" value="C:cytoplasm"/>
    <property type="evidence" value="ECO:0007669"/>
    <property type="project" value="UniProtKB-SubCell"/>
</dbReference>
<dbReference type="STRING" id="1229780.BN381_100035"/>
<comment type="similarity">
    <text evidence="2">Belongs to the DtxR/MntR family.</text>
</comment>
<dbReference type="EMBL" id="CANL01000002">
    <property type="protein sequence ID" value="CCM62148.1"/>
    <property type="molecule type" value="Genomic_DNA"/>
</dbReference>
<evidence type="ECO:0000256" key="1">
    <source>
        <dbReference type="ARBA" id="ARBA00004496"/>
    </source>
</evidence>
<evidence type="ECO:0000256" key="2">
    <source>
        <dbReference type="ARBA" id="ARBA00007871"/>
    </source>
</evidence>
<comment type="caution">
    <text evidence="8">The sequence shown here is derived from an EMBL/GenBank/DDBJ whole genome shotgun (WGS) entry which is preliminary data.</text>
</comment>
<dbReference type="Pfam" id="PF02742">
    <property type="entry name" value="Fe_dep_repr_C"/>
    <property type="match status" value="1"/>
</dbReference>
<dbReference type="SUPFAM" id="SSF47979">
    <property type="entry name" value="Iron-dependent repressor protein, dimerization domain"/>
    <property type="match status" value="1"/>
</dbReference>
<dbReference type="InterPro" id="IPR050536">
    <property type="entry name" value="DtxR_MntR_Metal-Reg"/>
</dbReference>
<dbReference type="InterPro" id="IPR022689">
    <property type="entry name" value="Iron_dep_repressor"/>
</dbReference>
<evidence type="ECO:0000256" key="4">
    <source>
        <dbReference type="ARBA" id="ARBA00023015"/>
    </source>
</evidence>
<evidence type="ECO:0000256" key="5">
    <source>
        <dbReference type="ARBA" id="ARBA00023125"/>
    </source>
</evidence>
<accession>R4YW68</accession>
<dbReference type="InterPro" id="IPR008988">
    <property type="entry name" value="Transcriptional_repressor_C"/>
</dbReference>
<evidence type="ECO:0000259" key="7">
    <source>
        <dbReference type="PROSITE" id="PS50944"/>
    </source>
</evidence>
<dbReference type="GO" id="GO:0003677">
    <property type="term" value="F:DNA binding"/>
    <property type="evidence" value="ECO:0007669"/>
    <property type="project" value="UniProtKB-KW"/>
</dbReference>
<dbReference type="GO" id="GO:0045892">
    <property type="term" value="P:negative regulation of DNA-templated transcription"/>
    <property type="evidence" value="ECO:0007669"/>
    <property type="project" value="TreeGrafter"/>
</dbReference>
<protein>
    <submittedName>
        <fullName evidence="8">Putative Iron-dependent repressor IdeR</fullName>
    </submittedName>
</protein>
<dbReference type="OrthoDB" id="3208141at2"/>
<comment type="subunit">
    <text evidence="3">Homodimer.</text>
</comment>
<dbReference type="InterPro" id="IPR036421">
    <property type="entry name" value="Fe_dep_repressor_sf"/>
</dbReference>
<dbReference type="eggNOG" id="COG1321">
    <property type="taxonomic scope" value="Bacteria"/>
</dbReference>
<dbReference type="Proteomes" id="UP000018291">
    <property type="component" value="Unassembled WGS sequence"/>
</dbReference>
<keyword evidence="5" id="KW-0238">DNA-binding</keyword>
<dbReference type="PANTHER" id="PTHR33238">
    <property type="entry name" value="IRON (METAL) DEPENDENT REPRESSOR, DTXR FAMILY"/>
    <property type="match status" value="1"/>
</dbReference>
<sequence>MQTSSRGNARLNEYHPAFEEYCETIFELREDDVAVIQARIAERLDVSRPAVSEMVHKMADEGLLTVARAKISLTEEGTKLAEQVVRRHRLAERFLTDILGLSWALAHQEAGKWEHVISTPVEEALAELLGDPTTCPHGNPIPGSDYRTPDLVPLSDLKAGAGFVITRIPEELEFAKGMLEFLESHKLQPGAIGTLVALSPDGSATVSIDDDTVGIGSFASERILVKAA</sequence>
<dbReference type="AlphaFoldDB" id="R4YW68"/>
<organism evidence="8 9">
    <name type="scientific">Candidatus Neomicrothrix parvicella RN1</name>
    <dbReference type="NCBI Taxonomy" id="1229780"/>
    <lineage>
        <taxon>Bacteria</taxon>
        <taxon>Bacillati</taxon>
        <taxon>Actinomycetota</taxon>
        <taxon>Acidimicrobiia</taxon>
        <taxon>Acidimicrobiales</taxon>
        <taxon>Microthrixaceae</taxon>
        <taxon>Candidatus Neomicrothrix</taxon>
    </lineage>
</organism>
<evidence type="ECO:0000313" key="8">
    <source>
        <dbReference type="EMBL" id="CCM62148.1"/>
    </source>
</evidence>
<dbReference type="InterPro" id="IPR022687">
    <property type="entry name" value="HTH_DTXR"/>
</dbReference>